<feature type="region of interest" description="Disordered" evidence="8">
    <location>
        <begin position="1589"/>
        <end position="1687"/>
    </location>
</feature>
<feature type="domain" description="Cadherin" evidence="11">
    <location>
        <begin position="173"/>
        <end position="277"/>
    </location>
</feature>
<dbReference type="PROSITE" id="PS50268">
    <property type="entry name" value="CADHERIN_2"/>
    <property type="match status" value="11"/>
</dbReference>
<dbReference type="PROSITE" id="PS00232">
    <property type="entry name" value="CADHERIN_1"/>
    <property type="match status" value="3"/>
</dbReference>
<dbReference type="InterPro" id="IPR039808">
    <property type="entry name" value="Cadherin"/>
</dbReference>
<dbReference type="Pfam" id="PF00028">
    <property type="entry name" value="Cadherin"/>
    <property type="match status" value="6"/>
</dbReference>
<evidence type="ECO:0000256" key="6">
    <source>
        <dbReference type="ARBA" id="ARBA00023136"/>
    </source>
</evidence>
<feature type="domain" description="Cadherin" evidence="11">
    <location>
        <begin position="373"/>
        <end position="454"/>
    </location>
</feature>
<evidence type="ECO:0000256" key="4">
    <source>
        <dbReference type="ARBA" id="ARBA00022837"/>
    </source>
</evidence>
<dbReference type="GO" id="GO:0007156">
    <property type="term" value="P:homophilic cell adhesion via plasma membrane adhesion molecules"/>
    <property type="evidence" value="ECO:0007669"/>
    <property type="project" value="InterPro"/>
</dbReference>
<keyword evidence="10" id="KW-0732">Signal</keyword>
<feature type="compositionally biased region" description="Basic and acidic residues" evidence="8">
    <location>
        <begin position="1645"/>
        <end position="1655"/>
    </location>
</feature>
<evidence type="ECO:0000313" key="12">
    <source>
        <dbReference type="EMBL" id="CAD7243088.1"/>
    </source>
</evidence>
<protein>
    <recommendedName>
        <fullName evidence="11">Cadherin domain-containing protein</fullName>
    </recommendedName>
</protein>
<dbReference type="PANTHER" id="PTHR24027:SF438">
    <property type="entry name" value="CADHERIN 23"/>
    <property type="match status" value="1"/>
</dbReference>
<feature type="domain" description="Cadherin" evidence="11">
    <location>
        <begin position="978"/>
        <end position="1094"/>
    </location>
</feature>
<evidence type="ECO:0000256" key="1">
    <source>
        <dbReference type="ARBA" id="ARBA00004370"/>
    </source>
</evidence>
<comment type="subcellular location">
    <subcellularLocation>
        <location evidence="1">Membrane</location>
    </subcellularLocation>
</comment>
<evidence type="ECO:0000256" key="9">
    <source>
        <dbReference type="SAM" id="Phobius"/>
    </source>
</evidence>
<dbReference type="Proteomes" id="UP000677054">
    <property type="component" value="Unassembled WGS sequence"/>
</dbReference>
<feature type="domain" description="Cadherin" evidence="11">
    <location>
        <begin position="455"/>
        <end position="573"/>
    </location>
</feature>
<dbReference type="EMBL" id="CAJPEV010000366">
    <property type="protein sequence ID" value="CAG0884506.1"/>
    <property type="molecule type" value="Genomic_DNA"/>
</dbReference>
<sequence length="1687" mass="185454">MSGIGLVILLGFFHAVRAQLCHVETGRSVIILDIRESRGNEVTQRTIPGDLPIRGTPGEEISLEILDPRSGQGGRGGGHYFVLYGKRLQLHMPLDRDPQDVTSLVFQVDVASVISCTVLSSGERRNIPVIVRVADINDNKPVFVGTPYSASVSEVTWNRERNARIFMRAKNLSPVGTTVFRDIKAKDLDAGVNGMVEYMVVKGEGKGGGQDGYGVFSINLPHQGHLTVNRSLDYESASTYYVTVVAMDRAKEPEERYTSTTTLTVHVEDSDDMEPTFKYRGCTQVGSACVNPEYQATVRLRRSVDRDTVVVTVAVHSFDPGVEKDQRKNQTVERQDGRSEVDCARFLDDSSVSVTSVKSGELSGVLNVKPEDIRAEDMDSLRTPIRYSFLRGSPGFFRDFFRIDPRTGHVTQLAAADRSRAKRFDLIVKVSRVPPSREALTIEVGEVDVHPPEIRATSSVGYVRENSPVGTVIMDSSLPDALRQPILFSVVDRDHAPGDSEPEYEWELTTSAFAVNTEGVLVVRDPGLDRDPPNPGEYNFQVVAREKRGTGRGSKPLSVKVHLLDENDNDPELPVYPTVTIQAGREIRNVLVVKAVDNDAGQNAAVTYSIYHVSNNGKDKFRMDPDTGNLQVVDRVAAGQQFSVTVQARDGGGRTTQTIVEILVSPGPNTGGPNFSTQFYEISVSEGAQPGSTILSLRADDPERESVSYGLVSGNERGDFRLDPRSGSITVARDLDRESLSRYSLVVRAEDPSGLSSTATVNILVLDINDKNPEFQNLPFQFQVVEGKADAFVGTVRARDEDAGENGAVFYSVPRESGFKIDRETGDLYTNRALDYETDRLHLVVVTAEDGGPDPRISTATVTVSVRDVPDEPPFFPQRVYTADVEENRANAEVIRVQAEDPDEVEETVTYKLLSGGDLFSIDPTTGLIRTFKELDYEKEKEHVLVVGTQENTRKEPSASATVIVHVQDANDVPPVFTLLPRPVHLRDTDPIGATVTTVVARDSDGTSPNNKVSYEIVGEGSKTPRYFLIDRDSGTITIKDDLRKEVDAEWRVSPNGWRWSGRQRQKDGGKPELDAVAKVLVYVEKTVTLAPEAGIGFAEAEYQAGVLENPFPDALVKRLSIVNKPDQGTPLDCHIIAGNERGHFYATRSSDGDCEIRVKTSDVDFEWIPKYELEVEIKSLSGYLNQDKKTAKLTVNVLDQNDNEPEFVYPEDPVMSLRGFRYFASIPENAPIGTSVLEVKAPSDEGNPIAKRRFLAAQARDGDTGNFGRLTYSFEPESDPDGYFSVEEATGILRLRRSVMEIPSGTSLPFRLGILVRDGSGKIQPGDGDPSSHEASTLAIVNVIRDENQMVLVIANASPEEVMNRRAQLVGILEEQSSLVIEIEKMEARRYLDEAGKMRVDMKGTDLWFHAIDPKTEVILSRNSTRVQGKLSGKKAESSVLYFVNGNLGLQAVEVREGGLKGTTSGPSSGGVRIQGKTHAPLEGFQVALLALAALIFLLTSIGILYLSCLWSKYQDEKKMGKVSGSLGVPTYEPVHYDPTYLKEYETQVLQMSITPDEGGGGGGSGDFQLDFRNKNHALDLQTVDYISKEGTDGGSGNTTTRASSLSEDGRYLSAHSTFFPDNGVRNPIYNSRDEREQVEEEEKEKRRGRERGGMVRGGRASENNENVIFGHGISSPYVDDSTTEL</sequence>
<dbReference type="FunFam" id="2.60.40.60:FF:000020">
    <property type="entry name" value="Dachsous cadherin-related 1b"/>
    <property type="match status" value="3"/>
</dbReference>
<feature type="domain" description="Cadherin" evidence="11">
    <location>
        <begin position="877"/>
        <end position="977"/>
    </location>
</feature>
<evidence type="ECO:0000256" key="3">
    <source>
        <dbReference type="ARBA" id="ARBA00022737"/>
    </source>
</evidence>
<evidence type="ECO:0000256" key="10">
    <source>
        <dbReference type="SAM" id="SignalP"/>
    </source>
</evidence>
<gene>
    <name evidence="12" type="ORF">DSTB1V02_LOCUS3023</name>
</gene>
<feature type="chain" id="PRO_5036208990" description="Cadherin domain-containing protein" evidence="10">
    <location>
        <begin position="19"/>
        <end position="1687"/>
    </location>
</feature>
<feature type="transmembrane region" description="Helical" evidence="9">
    <location>
        <begin position="1488"/>
        <end position="1512"/>
    </location>
</feature>
<feature type="domain" description="Cadherin" evidence="11">
    <location>
        <begin position="1219"/>
        <end position="1362"/>
    </location>
</feature>
<keyword evidence="3" id="KW-0677">Repeat</keyword>
<feature type="compositionally biased region" description="Polar residues" evidence="8">
    <location>
        <begin position="1599"/>
        <end position="1608"/>
    </location>
</feature>
<keyword evidence="6 9" id="KW-0472">Membrane</keyword>
<dbReference type="Gene3D" id="2.60.40.60">
    <property type="entry name" value="Cadherins"/>
    <property type="match status" value="10"/>
</dbReference>
<dbReference type="CDD" id="cd11304">
    <property type="entry name" value="Cadherin_repeat"/>
    <property type="match status" value="10"/>
</dbReference>
<name>A0A7R8X3L5_9CRUS</name>
<keyword evidence="4 7" id="KW-0106">Calcium</keyword>
<proteinExistence type="predicted"/>
<feature type="domain" description="Cadherin" evidence="11">
    <location>
        <begin position="1099"/>
        <end position="1208"/>
    </location>
</feature>
<keyword evidence="5 9" id="KW-1133">Transmembrane helix</keyword>
<accession>A0A7R8X3L5</accession>
<evidence type="ECO:0000313" key="13">
    <source>
        <dbReference type="Proteomes" id="UP000677054"/>
    </source>
</evidence>
<feature type="domain" description="Cadherin" evidence="11">
    <location>
        <begin position="676"/>
        <end position="775"/>
    </location>
</feature>
<evidence type="ECO:0000256" key="5">
    <source>
        <dbReference type="ARBA" id="ARBA00022989"/>
    </source>
</evidence>
<keyword evidence="2 9" id="KW-0812">Transmembrane</keyword>
<reference evidence="12" key="1">
    <citation type="submission" date="2020-11" db="EMBL/GenBank/DDBJ databases">
        <authorList>
            <person name="Tran Van P."/>
        </authorList>
    </citation>
    <scope>NUCLEOTIDE SEQUENCE</scope>
</reference>
<keyword evidence="13" id="KW-1185">Reference proteome</keyword>
<dbReference type="InterPro" id="IPR002126">
    <property type="entry name" value="Cadherin-like_dom"/>
</dbReference>
<feature type="signal peptide" evidence="10">
    <location>
        <begin position="1"/>
        <end position="18"/>
    </location>
</feature>
<dbReference type="InterPro" id="IPR020894">
    <property type="entry name" value="Cadherin_CS"/>
</dbReference>
<dbReference type="EMBL" id="LR899883">
    <property type="protein sequence ID" value="CAD7243088.1"/>
    <property type="molecule type" value="Genomic_DNA"/>
</dbReference>
<feature type="domain" description="Cadherin" evidence="11">
    <location>
        <begin position="50"/>
        <end position="143"/>
    </location>
</feature>
<dbReference type="PANTHER" id="PTHR24027">
    <property type="entry name" value="CADHERIN-23"/>
    <property type="match status" value="1"/>
</dbReference>
<dbReference type="GO" id="GO:0016342">
    <property type="term" value="C:catenin complex"/>
    <property type="evidence" value="ECO:0007669"/>
    <property type="project" value="TreeGrafter"/>
</dbReference>
<dbReference type="PRINTS" id="PR00205">
    <property type="entry name" value="CADHERIN"/>
</dbReference>
<dbReference type="GO" id="GO:0060429">
    <property type="term" value="P:epithelium development"/>
    <property type="evidence" value="ECO:0007669"/>
    <property type="project" value="UniProtKB-ARBA"/>
</dbReference>
<feature type="domain" description="Cadherin" evidence="11">
    <location>
        <begin position="590"/>
        <end position="675"/>
    </location>
</feature>
<dbReference type="GO" id="GO:0045296">
    <property type="term" value="F:cadherin binding"/>
    <property type="evidence" value="ECO:0007669"/>
    <property type="project" value="TreeGrafter"/>
</dbReference>
<dbReference type="GO" id="GO:0005509">
    <property type="term" value="F:calcium ion binding"/>
    <property type="evidence" value="ECO:0007669"/>
    <property type="project" value="UniProtKB-UniRule"/>
</dbReference>
<dbReference type="OrthoDB" id="10029135at2759"/>
<evidence type="ECO:0000259" key="11">
    <source>
        <dbReference type="PROSITE" id="PS50268"/>
    </source>
</evidence>
<evidence type="ECO:0000256" key="2">
    <source>
        <dbReference type="ARBA" id="ARBA00022692"/>
    </source>
</evidence>
<dbReference type="GO" id="GO:0009653">
    <property type="term" value="P:anatomical structure morphogenesis"/>
    <property type="evidence" value="ECO:0007669"/>
    <property type="project" value="UniProtKB-ARBA"/>
</dbReference>
<feature type="domain" description="Cadherin" evidence="11">
    <location>
        <begin position="776"/>
        <end position="876"/>
    </location>
</feature>
<dbReference type="GO" id="GO:0008013">
    <property type="term" value="F:beta-catenin binding"/>
    <property type="evidence" value="ECO:0007669"/>
    <property type="project" value="TreeGrafter"/>
</dbReference>
<dbReference type="SUPFAM" id="SSF49313">
    <property type="entry name" value="Cadherin-like"/>
    <property type="match status" value="10"/>
</dbReference>
<evidence type="ECO:0000256" key="8">
    <source>
        <dbReference type="SAM" id="MobiDB-lite"/>
    </source>
</evidence>
<evidence type="ECO:0000256" key="7">
    <source>
        <dbReference type="PROSITE-ProRule" id="PRU00043"/>
    </source>
</evidence>
<dbReference type="InterPro" id="IPR015919">
    <property type="entry name" value="Cadherin-like_sf"/>
</dbReference>
<dbReference type="SMART" id="SM00112">
    <property type="entry name" value="CA"/>
    <property type="match status" value="10"/>
</dbReference>
<dbReference type="GO" id="GO:0016477">
    <property type="term" value="P:cell migration"/>
    <property type="evidence" value="ECO:0007669"/>
    <property type="project" value="TreeGrafter"/>
</dbReference>
<organism evidence="12">
    <name type="scientific">Darwinula stevensoni</name>
    <dbReference type="NCBI Taxonomy" id="69355"/>
    <lineage>
        <taxon>Eukaryota</taxon>
        <taxon>Metazoa</taxon>
        <taxon>Ecdysozoa</taxon>
        <taxon>Arthropoda</taxon>
        <taxon>Crustacea</taxon>
        <taxon>Oligostraca</taxon>
        <taxon>Ostracoda</taxon>
        <taxon>Podocopa</taxon>
        <taxon>Podocopida</taxon>
        <taxon>Darwinulocopina</taxon>
        <taxon>Darwinuloidea</taxon>
        <taxon>Darwinulidae</taxon>
        <taxon>Darwinula</taxon>
    </lineage>
</organism>